<comment type="subcellular location">
    <subcellularLocation>
        <location evidence="1">Membrane</location>
        <topology evidence="1">Multi-pass membrane protein</topology>
    </subcellularLocation>
</comment>
<feature type="transmembrane region" description="Helical" evidence="8">
    <location>
        <begin position="373"/>
        <end position="389"/>
    </location>
</feature>
<feature type="transmembrane region" description="Helical" evidence="8">
    <location>
        <begin position="235"/>
        <end position="261"/>
    </location>
</feature>
<dbReference type="GO" id="GO:0005886">
    <property type="term" value="C:plasma membrane"/>
    <property type="evidence" value="ECO:0007669"/>
    <property type="project" value="TreeGrafter"/>
</dbReference>
<dbReference type="GO" id="GO:0022857">
    <property type="term" value="F:transmembrane transporter activity"/>
    <property type="evidence" value="ECO:0007669"/>
    <property type="project" value="InterPro"/>
</dbReference>
<evidence type="ECO:0000313" key="10">
    <source>
        <dbReference type="EMBL" id="KAH7325592.1"/>
    </source>
</evidence>
<dbReference type="PANTHER" id="PTHR23501:SF12">
    <property type="entry name" value="MAJOR FACILITATOR SUPERFAMILY (MFS) PROFILE DOMAIN-CONTAINING PROTEIN-RELATED"/>
    <property type="match status" value="1"/>
</dbReference>
<feature type="compositionally biased region" description="Polar residues" evidence="7">
    <location>
        <begin position="8"/>
        <end position="27"/>
    </location>
</feature>
<dbReference type="OrthoDB" id="10021397at2759"/>
<proteinExistence type="inferred from homology"/>
<dbReference type="AlphaFoldDB" id="A0A8K0WVM8"/>
<feature type="region of interest" description="Disordered" evidence="7">
    <location>
        <begin position="1"/>
        <end position="29"/>
    </location>
</feature>
<feature type="transmembrane region" description="Helical" evidence="8">
    <location>
        <begin position="307"/>
        <end position="327"/>
    </location>
</feature>
<evidence type="ECO:0000259" key="9">
    <source>
        <dbReference type="PROSITE" id="PS50850"/>
    </source>
</evidence>
<feature type="transmembrane region" description="Helical" evidence="8">
    <location>
        <begin position="267"/>
        <end position="286"/>
    </location>
</feature>
<dbReference type="Proteomes" id="UP000813444">
    <property type="component" value="Unassembled WGS sequence"/>
</dbReference>
<evidence type="ECO:0000256" key="4">
    <source>
        <dbReference type="ARBA" id="ARBA00022692"/>
    </source>
</evidence>
<sequence length="544" mass="57555">MGGEKPSPASTSDDGQNPSPTPSSSEDASPRKIHGFVWFVAVAATLSSIFLYSLDNTIVADITPTIVNTFGNVENLPWLSVGFLLGGEAAVLSFGKLYGLFDAKWIYIISAVIFNVGSAVCGAAPNLDALIVGRVIAGLGGNGMYLGVINLLSVNTTDRERPGYLGLNGLVWGVGTVLGPVVGGGFAESSATWRWAFYLNLCVAAVCAPVYLFWLPSFKPRPNDKPSTLLREYDFVGTLLIVGALITLIMGINFGGAVYAWNSGQNIALFVVSGVLFGLFGAQQTLCIFTSTKNRLFPVHFLKRYNAVLLFICAAASNCACFIPIYYIPLYFQFTRGDGAIDAAVRLMPYIIVLSAAILANGHLMGKFSYFQPWYIAGGILALVGGVLLSRIHTDTPEGEIYAYEVITGLGTGACAQAGYAVIQGMIAAEETAYSISFMMLAQTGGIALGLSLSGAVFINTAVQGLTTVLPGVPRAELQLAVSGTSGDYFRSLEPQQQEDSINAIVSALTNVFILVYVGAAVTLVCSLLFTKRKLYSTGPAIVG</sequence>
<keyword evidence="11" id="KW-1185">Reference proteome</keyword>
<keyword evidence="3" id="KW-0813">Transport</keyword>
<feature type="transmembrane region" description="Helical" evidence="8">
    <location>
        <begin position="435"/>
        <end position="459"/>
    </location>
</feature>
<keyword evidence="4 8" id="KW-0812">Transmembrane</keyword>
<protein>
    <submittedName>
        <fullName evidence="10">Major facilitator superfamily domain-containing protein</fullName>
    </submittedName>
</protein>
<feature type="domain" description="Major facilitator superfamily (MFS) profile" evidence="9">
    <location>
        <begin position="41"/>
        <end position="535"/>
    </location>
</feature>
<dbReference type="EMBL" id="JAGPNK010000002">
    <property type="protein sequence ID" value="KAH7325592.1"/>
    <property type="molecule type" value="Genomic_DNA"/>
</dbReference>
<dbReference type="FunFam" id="1.20.1250.20:FF:000429">
    <property type="entry name" value="MFS drug efflux transporter, putative"/>
    <property type="match status" value="1"/>
</dbReference>
<reference evidence="10" key="1">
    <citation type="journal article" date="2021" name="Nat. Commun.">
        <title>Genetic determinants of endophytism in the Arabidopsis root mycobiome.</title>
        <authorList>
            <person name="Mesny F."/>
            <person name="Miyauchi S."/>
            <person name="Thiergart T."/>
            <person name="Pickel B."/>
            <person name="Atanasova L."/>
            <person name="Karlsson M."/>
            <person name="Huettel B."/>
            <person name="Barry K.W."/>
            <person name="Haridas S."/>
            <person name="Chen C."/>
            <person name="Bauer D."/>
            <person name="Andreopoulos W."/>
            <person name="Pangilinan J."/>
            <person name="LaButti K."/>
            <person name="Riley R."/>
            <person name="Lipzen A."/>
            <person name="Clum A."/>
            <person name="Drula E."/>
            <person name="Henrissat B."/>
            <person name="Kohler A."/>
            <person name="Grigoriev I.V."/>
            <person name="Martin F.M."/>
            <person name="Hacquard S."/>
        </authorList>
    </citation>
    <scope>NUCLEOTIDE SEQUENCE</scope>
    <source>
        <strain evidence="10">MPI-CAGE-CH-0235</strain>
    </source>
</reference>
<feature type="transmembrane region" description="Helical" evidence="8">
    <location>
        <begin position="504"/>
        <end position="530"/>
    </location>
</feature>
<feature type="transmembrane region" description="Helical" evidence="8">
    <location>
        <begin position="164"/>
        <end position="183"/>
    </location>
</feature>
<feature type="transmembrane region" description="Helical" evidence="8">
    <location>
        <begin position="401"/>
        <end position="423"/>
    </location>
</feature>
<feature type="transmembrane region" description="Helical" evidence="8">
    <location>
        <begin position="131"/>
        <end position="152"/>
    </location>
</feature>
<evidence type="ECO:0000313" key="11">
    <source>
        <dbReference type="Proteomes" id="UP000813444"/>
    </source>
</evidence>
<evidence type="ECO:0000256" key="8">
    <source>
        <dbReference type="SAM" id="Phobius"/>
    </source>
</evidence>
<comment type="caution">
    <text evidence="10">The sequence shown here is derived from an EMBL/GenBank/DDBJ whole genome shotgun (WGS) entry which is preliminary data.</text>
</comment>
<dbReference type="Pfam" id="PF07690">
    <property type="entry name" value="MFS_1"/>
    <property type="match status" value="1"/>
</dbReference>
<name>A0A8K0WVM8_9HYPO</name>
<organism evidence="10 11">
    <name type="scientific">Stachybotrys elegans</name>
    <dbReference type="NCBI Taxonomy" id="80388"/>
    <lineage>
        <taxon>Eukaryota</taxon>
        <taxon>Fungi</taxon>
        <taxon>Dikarya</taxon>
        <taxon>Ascomycota</taxon>
        <taxon>Pezizomycotina</taxon>
        <taxon>Sordariomycetes</taxon>
        <taxon>Hypocreomycetidae</taxon>
        <taxon>Hypocreales</taxon>
        <taxon>Stachybotryaceae</taxon>
        <taxon>Stachybotrys</taxon>
    </lineage>
</organism>
<evidence type="ECO:0000256" key="2">
    <source>
        <dbReference type="ARBA" id="ARBA00007520"/>
    </source>
</evidence>
<feature type="transmembrane region" description="Helical" evidence="8">
    <location>
        <begin position="195"/>
        <end position="214"/>
    </location>
</feature>
<dbReference type="InterPro" id="IPR011701">
    <property type="entry name" value="MFS"/>
</dbReference>
<dbReference type="InterPro" id="IPR020846">
    <property type="entry name" value="MFS_dom"/>
</dbReference>
<keyword evidence="6 8" id="KW-0472">Membrane</keyword>
<evidence type="ECO:0000256" key="5">
    <source>
        <dbReference type="ARBA" id="ARBA00022989"/>
    </source>
</evidence>
<evidence type="ECO:0000256" key="3">
    <source>
        <dbReference type="ARBA" id="ARBA00022448"/>
    </source>
</evidence>
<dbReference type="SUPFAM" id="SSF103473">
    <property type="entry name" value="MFS general substrate transporter"/>
    <property type="match status" value="1"/>
</dbReference>
<accession>A0A8K0WVM8</accession>
<feature type="transmembrane region" description="Helical" evidence="8">
    <location>
        <begin position="78"/>
        <end position="98"/>
    </location>
</feature>
<dbReference type="Gene3D" id="1.20.1250.20">
    <property type="entry name" value="MFS general substrate transporter like domains"/>
    <property type="match status" value="2"/>
</dbReference>
<feature type="transmembrane region" description="Helical" evidence="8">
    <location>
        <begin position="347"/>
        <end position="366"/>
    </location>
</feature>
<feature type="transmembrane region" description="Helical" evidence="8">
    <location>
        <begin position="105"/>
        <end position="125"/>
    </location>
</feature>
<feature type="transmembrane region" description="Helical" evidence="8">
    <location>
        <begin position="35"/>
        <end position="54"/>
    </location>
</feature>
<gene>
    <name evidence="10" type="ORF">B0I35DRAFT_448747</name>
</gene>
<comment type="similarity">
    <text evidence="2">Belongs to the major facilitator superfamily. TCR/Tet family.</text>
</comment>
<dbReference type="PANTHER" id="PTHR23501">
    <property type="entry name" value="MAJOR FACILITATOR SUPERFAMILY"/>
    <property type="match status" value="1"/>
</dbReference>
<evidence type="ECO:0000256" key="7">
    <source>
        <dbReference type="SAM" id="MobiDB-lite"/>
    </source>
</evidence>
<dbReference type="PROSITE" id="PS50850">
    <property type="entry name" value="MFS"/>
    <property type="match status" value="1"/>
</dbReference>
<keyword evidence="5 8" id="KW-1133">Transmembrane helix</keyword>
<evidence type="ECO:0000256" key="1">
    <source>
        <dbReference type="ARBA" id="ARBA00004141"/>
    </source>
</evidence>
<dbReference type="InterPro" id="IPR036259">
    <property type="entry name" value="MFS_trans_sf"/>
</dbReference>
<evidence type="ECO:0000256" key="6">
    <source>
        <dbReference type="ARBA" id="ARBA00023136"/>
    </source>
</evidence>